<reference evidence="8" key="1">
    <citation type="submission" date="2018-12" db="EMBL/GenBank/DDBJ databases">
        <title>Novel natural products biosynthetic potential of the class Ktedonobacteria.</title>
        <authorList>
            <person name="Zheng Y."/>
            <person name="Saitou A."/>
            <person name="Wang C.M."/>
            <person name="Toyoda A."/>
            <person name="Minakuchi Y."/>
            <person name="Sekiguchi Y."/>
            <person name="Ueda K."/>
            <person name="Takano H."/>
            <person name="Sakai Y."/>
            <person name="Yokota A."/>
            <person name="Yabe S."/>
        </authorList>
    </citation>
    <scope>NUCLEOTIDE SEQUENCE</scope>
    <source>
        <strain evidence="8">A3-2</strain>
    </source>
</reference>
<evidence type="ECO:0000256" key="2">
    <source>
        <dbReference type="ARBA" id="ARBA00022475"/>
    </source>
</evidence>
<dbReference type="InterPro" id="IPR040582">
    <property type="entry name" value="OB_MalK-like"/>
</dbReference>
<dbReference type="CDD" id="cd03259">
    <property type="entry name" value="ABC_Carb_Solutes_like"/>
    <property type="match status" value="1"/>
</dbReference>
<dbReference type="GO" id="GO:0005524">
    <property type="term" value="F:ATP binding"/>
    <property type="evidence" value="ECO:0007669"/>
    <property type="project" value="UniProtKB-KW"/>
</dbReference>
<keyword evidence="3" id="KW-0547">Nucleotide-binding</keyword>
<evidence type="ECO:0000256" key="6">
    <source>
        <dbReference type="ARBA" id="ARBA00023136"/>
    </source>
</evidence>
<dbReference type="PANTHER" id="PTHR43875">
    <property type="entry name" value="MALTODEXTRIN IMPORT ATP-BINDING PROTEIN MSMX"/>
    <property type="match status" value="1"/>
</dbReference>
<proteinExistence type="predicted"/>
<dbReference type="EMBL" id="AP019377">
    <property type="protein sequence ID" value="BBH93118.1"/>
    <property type="molecule type" value="Genomic_DNA"/>
</dbReference>
<dbReference type="AlphaFoldDB" id="A0A455SZV6"/>
<name>A0A455SZV6_9CHLR</name>
<dbReference type="SMART" id="SM00382">
    <property type="entry name" value="AAA"/>
    <property type="match status" value="1"/>
</dbReference>
<evidence type="ECO:0000313" key="8">
    <source>
        <dbReference type="EMBL" id="BBH93118.1"/>
    </source>
</evidence>
<dbReference type="InterPro" id="IPR003593">
    <property type="entry name" value="AAA+_ATPase"/>
</dbReference>
<dbReference type="Pfam" id="PF00005">
    <property type="entry name" value="ABC_tran"/>
    <property type="match status" value="1"/>
</dbReference>
<dbReference type="Gene3D" id="2.40.50.140">
    <property type="entry name" value="Nucleic acid-binding proteins"/>
    <property type="match status" value="1"/>
</dbReference>
<feature type="domain" description="ABC transporter" evidence="7">
    <location>
        <begin position="4"/>
        <end position="234"/>
    </location>
</feature>
<keyword evidence="4 8" id="KW-0067">ATP-binding</keyword>
<dbReference type="GO" id="GO:0016887">
    <property type="term" value="F:ATP hydrolysis activity"/>
    <property type="evidence" value="ECO:0007669"/>
    <property type="project" value="InterPro"/>
</dbReference>
<dbReference type="PROSITE" id="PS50893">
    <property type="entry name" value="ABC_TRANSPORTER_2"/>
    <property type="match status" value="1"/>
</dbReference>
<dbReference type="InterPro" id="IPR012340">
    <property type="entry name" value="NA-bd_OB-fold"/>
</dbReference>
<dbReference type="InterPro" id="IPR015853">
    <property type="entry name" value="ABC_transpr_FbpC"/>
</dbReference>
<sequence length="381" mass="42621">MSTLEVQDLVKRYDGRSVVDHVSFRIEDGEFFVLLGPSGSGKTTVLRIICGLERPDEGRVLLGGEDITHLSPRQRNVGMVFQDYGLYPSMDVYGNIAYGLENRRLPKEEIQRRVLEAAEKLQITPLLRRSIDTLSGGEQQRVALARILARDANVFLYDEPLANLDARLRHQARRDVLAVHRLRGVPSLYVTHDQSEALALADRLAIMAEGRLQQVGSPNELLERPANLFVARFLGNPPMNLLEGQIVNEEGNYYCALGGLRLPLAAAWQGELSARQEPAIIVGLRPREIVPPWELEQASTSDQLLCRCTARALLVEALIGEIEVTLELETAQEPPPRLVAVWPEPEELTDLPQEGTRLEIGLDTRRLTLFDPHSERALQAE</sequence>
<organism evidence="8">
    <name type="scientific">Thermogemmatispora argillosa</name>
    <dbReference type="NCBI Taxonomy" id="2045280"/>
    <lineage>
        <taxon>Bacteria</taxon>
        <taxon>Bacillati</taxon>
        <taxon>Chloroflexota</taxon>
        <taxon>Ktedonobacteria</taxon>
        <taxon>Thermogemmatisporales</taxon>
        <taxon>Thermogemmatisporaceae</taxon>
        <taxon>Thermogemmatispora</taxon>
    </lineage>
</organism>
<dbReference type="FunFam" id="3.40.50.300:FF:000042">
    <property type="entry name" value="Maltose/maltodextrin ABC transporter, ATP-binding protein"/>
    <property type="match status" value="1"/>
</dbReference>
<dbReference type="InterPro" id="IPR047641">
    <property type="entry name" value="ABC_transpr_MalK/UgpC-like"/>
</dbReference>
<evidence type="ECO:0000256" key="4">
    <source>
        <dbReference type="ARBA" id="ARBA00022840"/>
    </source>
</evidence>
<keyword evidence="5" id="KW-1278">Translocase</keyword>
<evidence type="ECO:0000256" key="5">
    <source>
        <dbReference type="ARBA" id="ARBA00022967"/>
    </source>
</evidence>
<dbReference type="InterPro" id="IPR003439">
    <property type="entry name" value="ABC_transporter-like_ATP-bd"/>
</dbReference>
<dbReference type="PROSITE" id="PS00211">
    <property type="entry name" value="ABC_TRANSPORTER_1"/>
    <property type="match status" value="1"/>
</dbReference>
<dbReference type="InterPro" id="IPR008995">
    <property type="entry name" value="Mo/tungstate-bd_C_term_dom"/>
</dbReference>
<evidence type="ECO:0000256" key="1">
    <source>
        <dbReference type="ARBA" id="ARBA00022448"/>
    </source>
</evidence>
<dbReference type="GO" id="GO:0055052">
    <property type="term" value="C:ATP-binding cassette (ABC) transporter complex, substrate-binding subunit-containing"/>
    <property type="evidence" value="ECO:0007669"/>
    <property type="project" value="TreeGrafter"/>
</dbReference>
<dbReference type="GO" id="GO:0015408">
    <property type="term" value="F:ABC-type ferric iron transporter activity"/>
    <property type="evidence" value="ECO:0007669"/>
    <property type="project" value="InterPro"/>
</dbReference>
<accession>A0A455SZV6</accession>
<dbReference type="Gene3D" id="3.40.50.300">
    <property type="entry name" value="P-loop containing nucleotide triphosphate hydrolases"/>
    <property type="match status" value="1"/>
</dbReference>
<evidence type="ECO:0000256" key="3">
    <source>
        <dbReference type="ARBA" id="ARBA00022741"/>
    </source>
</evidence>
<dbReference type="PANTHER" id="PTHR43875:SF15">
    <property type="entry name" value="TREHALOSE IMPORT ATP-BINDING PROTEIN SUGC"/>
    <property type="match status" value="1"/>
</dbReference>
<protein>
    <submittedName>
        <fullName evidence="8">sn-glycerol-3-phosphate import ATP-binding protein UgpC</fullName>
    </submittedName>
</protein>
<keyword evidence="2" id="KW-1003">Cell membrane</keyword>
<keyword evidence="6" id="KW-0472">Membrane</keyword>
<evidence type="ECO:0000259" key="7">
    <source>
        <dbReference type="PROSITE" id="PS50893"/>
    </source>
</evidence>
<dbReference type="InterPro" id="IPR027417">
    <property type="entry name" value="P-loop_NTPase"/>
</dbReference>
<dbReference type="InterPro" id="IPR017871">
    <property type="entry name" value="ABC_transporter-like_CS"/>
</dbReference>
<keyword evidence="1" id="KW-0813">Transport</keyword>
<dbReference type="SUPFAM" id="SSF50331">
    <property type="entry name" value="MOP-like"/>
    <property type="match status" value="1"/>
</dbReference>
<dbReference type="Pfam" id="PF17912">
    <property type="entry name" value="OB_MalK"/>
    <property type="match status" value="1"/>
</dbReference>
<gene>
    <name evidence="8" type="primary">ugpC_1</name>
    <name evidence="8" type="ORF">KTA_13170</name>
</gene>
<dbReference type="SUPFAM" id="SSF52540">
    <property type="entry name" value="P-loop containing nucleoside triphosphate hydrolases"/>
    <property type="match status" value="1"/>
</dbReference>
<dbReference type="Gene3D" id="2.40.50.100">
    <property type="match status" value="1"/>
</dbReference>